<dbReference type="InterPro" id="IPR036531">
    <property type="entry name" value="Rbsn_Rab-bd_sf"/>
</dbReference>
<dbReference type="InterPro" id="IPR000306">
    <property type="entry name" value="Znf_FYVE"/>
</dbReference>
<dbReference type="Proteomes" id="UP000240830">
    <property type="component" value="Unassembled WGS sequence"/>
</dbReference>
<keyword evidence="7" id="KW-1185">Reference proteome</keyword>
<name>A0A2H9TQV0_9FUNG</name>
<dbReference type="InterPro" id="IPR052727">
    <property type="entry name" value="Rab4/Rab5_effector"/>
</dbReference>
<feature type="domain" description="FYVE-type" evidence="5">
    <location>
        <begin position="250"/>
        <end position="312"/>
    </location>
</feature>
<evidence type="ECO:0000256" key="4">
    <source>
        <dbReference type="PROSITE-ProRule" id="PRU00091"/>
    </source>
</evidence>
<dbReference type="GO" id="GO:0008270">
    <property type="term" value="F:zinc ion binding"/>
    <property type="evidence" value="ECO:0007669"/>
    <property type="project" value="UniProtKB-KW"/>
</dbReference>
<dbReference type="EMBL" id="MTSL01000008">
    <property type="protein sequence ID" value="PJF20096.1"/>
    <property type="molecule type" value="Genomic_DNA"/>
</dbReference>
<evidence type="ECO:0000256" key="2">
    <source>
        <dbReference type="ARBA" id="ARBA00022771"/>
    </source>
</evidence>
<proteinExistence type="predicted"/>
<dbReference type="PANTHER" id="PTHR13510:SF44">
    <property type="entry name" value="RABENOSYN-5"/>
    <property type="match status" value="1"/>
</dbReference>
<evidence type="ECO:0000256" key="1">
    <source>
        <dbReference type="ARBA" id="ARBA00022723"/>
    </source>
</evidence>
<keyword evidence="1" id="KW-0479">Metal-binding</keyword>
<dbReference type="STRING" id="1246581.A0A2H9TQV0"/>
<dbReference type="InterPro" id="IPR021565">
    <property type="entry name" value="Rbsn_Rab-bd"/>
</dbReference>
<dbReference type="Pfam" id="PF01363">
    <property type="entry name" value="FYVE"/>
    <property type="match status" value="1"/>
</dbReference>
<comment type="caution">
    <text evidence="6">The sequence shown here is derived from an EMBL/GenBank/DDBJ whole genome shotgun (WGS) entry which is preliminary data.</text>
</comment>
<dbReference type="OrthoDB" id="166134at2759"/>
<dbReference type="PANTHER" id="PTHR13510">
    <property type="entry name" value="FYVE-FINGER-CONTAINING RAB5 EFFECTOR PROTEIN RABENOSYN-5-RELATED"/>
    <property type="match status" value="1"/>
</dbReference>
<evidence type="ECO:0000313" key="6">
    <source>
        <dbReference type="EMBL" id="PJF20096.1"/>
    </source>
</evidence>
<gene>
    <name evidence="6" type="ORF">PSACC_00097</name>
</gene>
<dbReference type="SMART" id="SM00064">
    <property type="entry name" value="FYVE"/>
    <property type="match status" value="2"/>
</dbReference>
<accession>A0A2H9TQV0</accession>
<keyword evidence="2 4" id="KW-0863">Zinc-finger</keyword>
<dbReference type="Gene3D" id="4.10.860.20">
    <property type="entry name" value="Rabenosyn, Rab binding domain"/>
    <property type="match status" value="1"/>
</dbReference>
<dbReference type="InterPro" id="IPR017455">
    <property type="entry name" value="Znf_FYVE-rel"/>
</dbReference>
<sequence>MSSDEECRGRTKTGDSSDACTFTDALSETHSCLDEAASNISLSSLLPTTAQDARRRQADTHTLLNPEEPKLTTKIAGWMKNAATYFDVKPTTVLRKSSSGNIVQRVQSSPQPRIVDATDSICSFPNCVQPLNIAVSRFHCRRCNGWYCAMHTGHPSLGMKLVVGTGEPSPTGVWSRVCLRCFEEKYRFEGAVVVRGRMDLLLERRKEALKSLVEEARVLKDRLTKLGEYKASRRIPFRVYEQQIVTWQEDSSVNNCQYCHLRFSTVNRKHHCRLCGRIMCAESTCSVFFPLNLTDGKVIDLRLCTQCENTALRRPLIRKELTKISPLQPLHRELRQVKDQIDDILPRFNDQLYRFEYEMERPVPSEQLVLDARHESMTARDTLMLLFRHYEGISKKIKMLHVKNDTQESLLGENIHRAAMIYLQSNMFSLQMLPRLDMKRLQRPAPISIPSVAPSERSSAASSFLPRIFRGTVEEDGPIPLPANISALEQKLEVLFEQKEQLEGFLAAAVNAQRFDEVRTLRLSLEDVCREIATIQRIFRRLE</sequence>
<protein>
    <recommendedName>
        <fullName evidence="5">FYVE-type domain-containing protein</fullName>
    </recommendedName>
</protein>
<dbReference type="Gene3D" id="3.30.40.10">
    <property type="entry name" value="Zinc/RING finger domain, C3HC4 (zinc finger)"/>
    <property type="match status" value="2"/>
</dbReference>
<dbReference type="SUPFAM" id="SSF57903">
    <property type="entry name" value="FYVE/PHD zinc finger"/>
    <property type="match status" value="2"/>
</dbReference>
<reference evidence="6 7" key="1">
    <citation type="submission" date="2016-10" db="EMBL/GenBank/DDBJ databases">
        <title>The genome of Paramicrosporidium saccamoebae is the missing link in understanding Cryptomycota and Microsporidia evolution.</title>
        <authorList>
            <person name="Quandt C.A."/>
            <person name="Beaudet D."/>
            <person name="Corsaro D."/>
            <person name="Michel R."/>
            <person name="Corradi N."/>
            <person name="James T."/>
        </authorList>
    </citation>
    <scope>NUCLEOTIDE SEQUENCE [LARGE SCALE GENOMIC DNA]</scope>
    <source>
        <strain evidence="6 7">KSL3</strain>
    </source>
</reference>
<dbReference type="InterPro" id="IPR011011">
    <property type="entry name" value="Znf_FYVE_PHD"/>
</dbReference>
<dbReference type="SUPFAM" id="SSF140125">
    <property type="entry name" value="Rabenosyn-5 Rab-binding domain-like"/>
    <property type="match status" value="1"/>
</dbReference>
<dbReference type="InterPro" id="IPR013083">
    <property type="entry name" value="Znf_RING/FYVE/PHD"/>
</dbReference>
<evidence type="ECO:0000259" key="5">
    <source>
        <dbReference type="PROSITE" id="PS50178"/>
    </source>
</evidence>
<evidence type="ECO:0000313" key="7">
    <source>
        <dbReference type="Proteomes" id="UP000240830"/>
    </source>
</evidence>
<organism evidence="6 7">
    <name type="scientific">Paramicrosporidium saccamoebae</name>
    <dbReference type="NCBI Taxonomy" id="1246581"/>
    <lineage>
        <taxon>Eukaryota</taxon>
        <taxon>Fungi</taxon>
        <taxon>Fungi incertae sedis</taxon>
        <taxon>Cryptomycota</taxon>
        <taxon>Cryptomycota incertae sedis</taxon>
        <taxon>Paramicrosporidium</taxon>
    </lineage>
</organism>
<dbReference type="AlphaFoldDB" id="A0A2H9TQV0"/>
<evidence type="ECO:0000256" key="3">
    <source>
        <dbReference type="ARBA" id="ARBA00022833"/>
    </source>
</evidence>
<dbReference type="PROSITE" id="PS50178">
    <property type="entry name" value="ZF_FYVE"/>
    <property type="match status" value="1"/>
</dbReference>
<keyword evidence="3" id="KW-0862">Zinc</keyword>
<dbReference type="Pfam" id="PF11464">
    <property type="entry name" value="Rbsn"/>
    <property type="match status" value="1"/>
</dbReference>